<name>A0AA88YGV1_PINIB</name>
<keyword evidence="3" id="KW-1185">Reference proteome</keyword>
<feature type="transmembrane region" description="Helical" evidence="1">
    <location>
        <begin position="101"/>
        <end position="134"/>
    </location>
</feature>
<dbReference type="InterPro" id="IPR040350">
    <property type="entry name" value="TMEM272"/>
</dbReference>
<dbReference type="AlphaFoldDB" id="A0AA88YGV1"/>
<gene>
    <name evidence="2" type="ORF">FSP39_000288</name>
</gene>
<protein>
    <submittedName>
        <fullName evidence="2">Uncharacterized protein</fullName>
    </submittedName>
</protein>
<organism evidence="2 3">
    <name type="scientific">Pinctada imbricata</name>
    <name type="common">Atlantic pearl-oyster</name>
    <name type="synonym">Pinctada martensii</name>
    <dbReference type="NCBI Taxonomy" id="66713"/>
    <lineage>
        <taxon>Eukaryota</taxon>
        <taxon>Metazoa</taxon>
        <taxon>Spiralia</taxon>
        <taxon>Lophotrochozoa</taxon>
        <taxon>Mollusca</taxon>
        <taxon>Bivalvia</taxon>
        <taxon>Autobranchia</taxon>
        <taxon>Pteriomorphia</taxon>
        <taxon>Pterioida</taxon>
        <taxon>Pterioidea</taxon>
        <taxon>Pteriidae</taxon>
        <taxon>Pinctada</taxon>
    </lineage>
</organism>
<evidence type="ECO:0000313" key="2">
    <source>
        <dbReference type="EMBL" id="KAK3099159.1"/>
    </source>
</evidence>
<sequence length="141" mass="15953">YVGAQYLDDCPAERMIPIYLIVAGVFSFVSLVISIIKSCTKKKGDDDDEEKKNSPFVTCIDSLINLFNTVWFICGNVWVYSTQDDFVRSPTTSQNYCDPTLFYFAFWIITTTYIVIGVAILFCCIFFCVSLCCIAKKTDSS</sequence>
<keyword evidence="1" id="KW-1133">Transmembrane helix</keyword>
<feature type="transmembrane region" description="Helical" evidence="1">
    <location>
        <begin position="16"/>
        <end position="36"/>
    </location>
</feature>
<accession>A0AA88YGV1</accession>
<feature type="non-terminal residue" evidence="2">
    <location>
        <position position="1"/>
    </location>
</feature>
<dbReference type="PANTHER" id="PTHR33444">
    <property type="entry name" value="SI:DKEY-19B23.12-RELATED"/>
    <property type="match status" value="1"/>
</dbReference>
<comment type="caution">
    <text evidence="2">The sequence shown here is derived from an EMBL/GenBank/DDBJ whole genome shotgun (WGS) entry which is preliminary data.</text>
</comment>
<dbReference type="PANTHER" id="PTHR33444:SF2">
    <property type="entry name" value="MARVEL DOMAIN-CONTAINING PROTEIN"/>
    <property type="match status" value="1"/>
</dbReference>
<keyword evidence="1" id="KW-0812">Transmembrane</keyword>
<proteinExistence type="predicted"/>
<evidence type="ECO:0000256" key="1">
    <source>
        <dbReference type="SAM" id="Phobius"/>
    </source>
</evidence>
<evidence type="ECO:0000313" key="3">
    <source>
        <dbReference type="Proteomes" id="UP001186944"/>
    </source>
</evidence>
<dbReference type="EMBL" id="VSWD01000006">
    <property type="protein sequence ID" value="KAK3099159.1"/>
    <property type="molecule type" value="Genomic_DNA"/>
</dbReference>
<keyword evidence="1" id="KW-0472">Membrane</keyword>
<dbReference type="Proteomes" id="UP001186944">
    <property type="component" value="Unassembled WGS sequence"/>
</dbReference>
<reference evidence="2" key="1">
    <citation type="submission" date="2019-08" db="EMBL/GenBank/DDBJ databases">
        <title>The improved chromosome-level genome for the pearl oyster Pinctada fucata martensii using PacBio sequencing and Hi-C.</title>
        <authorList>
            <person name="Zheng Z."/>
        </authorList>
    </citation>
    <scope>NUCLEOTIDE SEQUENCE</scope>
    <source>
        <strain evidence="2">ZZ-2019</strain>
        <tissue evidence="2">Adductor muscle</tissue>
    </source>
</reference>
<feature type="transmembrane region" description="Helical" evidence="1">
    <location>
        <begin position="56"/>
        <end position="81"/>
    </location>
</feature>